<dbReference type="InParanoid" id="D8SP06"/>
<dbReference type="EMBL" id="GL377630">
    <property type="protein sequence ID" value="EFJ13968.1"/>
    <property type="molecule type" value="Genomic_DNA"/>
</dbReference>
<dbReference type="Proteomes" id="UP000001514">
    <property type="component" value="Unassembled WGS sequence"/>
</dbReference>
<dbReference type="Gramene" id="EFJ13968">
    <property type="protein sequence ID" value="EFJ13968"/>
    <property type="gene ID" value="SELMODRAFT_424159"/>
</dbReference>
<name>D8SP06_SELML</name>
<evidence type="ECO:0000313" key="1">
    <source>
        <dbReference type="EMBL" id="EFJ13968.1"/>
    </source>
</evidence>
<sequence length="412" mass="46034">MSETEALLLMLSNGDIILCVPIKNQLSLRNQTLQLLHGYNKLNGNFKEMETTRNDWEPYVEQTSEFSLAQLWITSNKLGPVNTIEAGWQNDTLEVTMIKKLEQDTQRLIWEVENFHPRDMALAVPEKCKAHSRVMDDTLVTGSLEDAKIFFNGMSDKNLIWTTMITAYIPTRASVPWISREETVAAMGWNDARQDHNAASTSGASARLSRSLEIATPIFAVEHGSRADAGSVYHGSPILLEIIGPLGANSPIVFLLSDSVDNSHWKTSLCCSQSLHSSSGAATTFQRQEKSETLDTGEVVLFNPFTVLSMLEDRRRLRCMLGSLCFIRRLLQTSPNDKKTTELCTIVTKNRDSTTISMFLSLADFPFFYFNGGCVDYLSISSTLHFVGAMDLEGNVSFYFATALAYTFVQVE</sequence>
<evidence type="ECO:0000313" key="2">
    <source>
        <dbReference type="Proteomes" id="UP000001514"/>
    </source>
</evidence>
<organism evidence="2">
    <name type="scientific">Selaginella moellendorffii</name>
    <name type="common">Spikemoss</name>
    <dbReference type="NCBI Taxonomy" id="88036"/>
    <lineage>
        <taxon>Eukaryota</taxon>
        <taxon>Viridiplantae</taxon>
        <taxon>Streptophyta</taxon>
        <taxon>Embryophyta</taxon>
        <taxon>Tracheophyta</taxon>
        <taxon>Lycopodiopsida</taxon>
        <taxon>Selaginellales</taxon>
        <taxon>Selaginellaceae</taxon>
        <taxon>Selaginella</taxon>
    </lineage>
</organism>
<dbReference type="HOGENOM" id="CLU_667992_0_0_1"/>
<keyword evidence="2" id="KW-1185">Reference proteome</keyword>
<dbReference type="InterPro" id="IPR053168">
    <property type="entry name" value="Glutamic_endopeptidase"/>
</dbReference>
<dbReference type="KEGG" id="smo:SELMODRAFT_424159"/>
<accession>D8SP06</accession>
<dbReference type="PANTHER" id="PTHR31589:SF223">
    <property type="entry name" value="PROTEIN, PUTATIVE (DUF239)-RELATED"/>
    <property type="match status" value="1"/>
</dbReference>
<proteinExistence type="predicted"/>
<gene>
    <name evidence="1" type="ORF">SELMODRAFT_424159</name>
</gene>
<dbReference type="PANTHER" id="PTHR31589">
    <property type="entry name" value="PROTEIN, PUTATIVE (DUF239)-RELATED-RELATED"/>
    <property type="match status" value="1"/>
</dbReference>
<reference evidence="1 2" key="1">
    <citation type="journal article" date="2011" name="Science">
        <title>The Selaginella genome identifies genetic changes associated with the evolution of vascular plants.</title>
        <authorList>
            <person name="Banks J.A."/>
            <person name="Nishiyama T."/>
            <person name="Hasebe M."/>
            <person name="Bowman J.L."/>
            <person name="Gribskov M."/>
            <person name="dePamphilis C."/>
            <person name="Albert V.A."/>
            <person name="Aono N."/>
            <person name="Aoyama T."/>
            <person name="Ambrose B.A."/>
            <person name="Ashton N.W."/>
            <person name="Axtell M.J."/>
            <person name="Barker E."/>
            <person name="Barker M.S."/>
            <person name="Bennetzen J.L."/>
            <person name="Bonawitz N.D."/>
            <person name="Chapple C."/>
            <person name="Cheng C."/>
            <person name="Correa L.G."/>
            <person name="Dacre M."/>
            <person name="DeBarry J."/>
            <person name="Dreyer I."/>
            <person name="Elias M."/>
            <person name="Engstrom E.M."/>
            <person name="Estelle M."/>
            <person name="Feng L."/>
            <person name="Finet C."/>
            <person name="Floyd S.K."/>
            <person name="Frommer W.B."/>
            <person name="Fujita T."/>
            <person name="Gramzow L."/>
            <person name="Gutensohn M."/>
            <person name="Harholt J."/>
            <person name="Hattori M."/>
            <person name="Heyl A."/>
            <person name="Hirai T."/>
            <person name="Hiwatashi Y."/>
            <person name="Ishikawa M."/>
            <person name="Iwata M."/>
            <person name="Karol K.G."/>
            <person name="Koehler B."/>
            <person name="Kolukisaoglu U."/>
            <person name="Kubo M."/>
            <person name="Kurata T."/>
            <person name="Lalonde S."/>
            <person name="Li K."/>
            <person name="Li Y."/>
            <person name="Litt A."/>
            <person name="Lyons E."/>
            <person name="Manning G."/>
            <person name="Maruyama T."/>
            <person name="Michael T.P."/>
            <person name="Mikami K."/>
            <person name="Miyazaki S."/>
            <person name="Morinaga S."/>
            <person name="Murata T."/>
            <person name="Mueller-Roeber B."/>
            <person name="Nelson D.R."/>
            <person name="Obara M."/>
            <person name="Oguri Y."/>
            <person name="Olmstead R.G."/>
            <person name="Onodera N."/>
            <person name="Petersen B.L."/>
            <person name="Pils B."/>
            <person name="Prigge M."/>
            <person name="Rensing S.A."/>
            <person name="Riano-Pachon D.M."/>
            <person name="Roberts A.W."/>
            <person name="Sato Y."/>
            <person name="Scheller H.V."/>
            <person name="Schulz B."/>
            <person name="Schulz C."/>
            <person name="Shakirov E.V."/>
            <person name="Shibagaki N."/>
            <person name="Shinohara N."/>
            <person name="Shippen D.E."/>
            <person name="Soerensen I."/>
            <person name="Sotooka R."/>
            <person name="Sugimoto N."/>
            <person name="Sugita M."/>
            <person name="Sumikawa N."/>
            <person name="Tanurdzic M."/>
            <person name="Theissen G."/>
            <person name="Ulvskov P."/>
            <person name="Wakazuki S."/>
            <person name="Weng J.K."/>
            <person name="Willats W.W."/>
            <person name="Wipf D."/>
            <person name="Wolf P.G."/>
            <person name="Yang L."/>
            <person name="Zimmer A.D."/>
            <person name="Zhu Q."/>
            <person name="Mitros T."/>
            <person name="Hellsten U."/>
            <person name="Loque D."/>
            <person name="Otillar R."/>
            <person name="Salamov A."/>
            <person name="Schmutz J."/>
            <person name="Shapiro H."/>
            <person name="Lindquist E."/>
            <person name="Lucas S."/>
            <person name="Rokhsar D."/>
            <person name="Grigoriev I.V."/>
        </authorList>
    </citation>
    <scope>NUCLEOTIDE SEQUENCE [LARGE SCALE GENOMIC DNA]</scope>
</reference>
<protein>
    <submittedName>
        <fullName evidence="1">Uncharacterized protein</fullName>
    </submittedName>
</protein>
<dbReference type="AlphaFoldDB" id="D8SP06"/>